<dbReference type="PANTHER" id="PTHR18964">
    <property type="entry name" value="ROK (REPRESSOR, ORF, KINASE) FAMILY"/>
    <property type="match status" value="1"/>
</dbReference>
<accession>A0A1I3DY29</accession>
<dbReference type="Proteomes" id="UP000198668">
    <property type="component" value="Unassembled WGS sequence"/>
</dbReference>
<organism evidence="2 3">
    <name type="scientific">Pisciglobus halotolerans</name>
    <dbReference type="NCBI Taxonomy" id="745365"/>
    <lineage>
        <taxon>Bacteria</taxon>
        <taxon>Bacillati</taxon>
        <taxon>Bacillota</taxon>
        <taxon>Bacilli</taxon>
        <taxon>Lactobacillales</taxon>
        <taxon>Carnobacteriaceae</taxon>
    </lineage>
</organism>
<evidence type="ECO:0000256" key="1">
    <source>
        <dbReference type="ARBA" id="ARBA00006479"/>
    </source>
</evidence>
<sequence>MGLLAFDIGGTSVKCGIWENNQLIEKKSFPSPETWEEMKAKLKQTKDTYAEQYQIEGIAISSPGAVNQEERVIKGASALPYLHFFPIYDELEALFGGKVAIENDANCAALAEVWKGAAKGKKNVLMVVVGTGIGGSVIIDGEVQHGAHLFGGEFGFMLLNETKTFSNLGTAVAMAKRYAKRKGLPEGDISGKEVFQLAEAGDRIAFEEAEVFYRSLAQGLYNLQYSYDPELILLGGGVSNKSDLIDHLQEKFKEILEVVMIAPFAPEIKPCFFKNDANLIGAVYNYIQKQEIL</sequence>
<dbReference type="InterPro" id="IPR043129">
    <property type="entry name" value="ATPase_NBD"/>
</dbReference>
<dbReference type="InterPro" id="IPR000600">
    <property type="entry name" value="ROK"/>
</dbReference>
<dbReference type="RefSeq" id="WP_092093764.1">
    <property type="nucleotide sequence ID" value="NZ_FOQE01000058.1"/>
</dbReference>
<dbReference type="EMBL" id="FOQE01000058">
    <property type="protein sequence ID" value="SFH91654.1"/>
    <property type="molecule type" value="Genomic_DNA"/>
</dbReference>
<reference evidence="2 3" key="1">
    <citation type="submission" date="2016-10" db="EMBL/GenBank/DDBJ databases">
        <authorList>
            <person name="de Groot N.N."/>
        </authorList>
    </citation>
    <scope>NUCLEOTIDE SEQUENCE [LARGE SCALE GENOMIC DNA]</scope>
    <source>
        <strain evidence="2 3">DSM 27630</strain>
    </source>
</reference>
<dbReference type="SUPFAM" id="SSF53067">
    <property type="entry name" value="Actin-like ATPase domain"/>
    <property type="match status" value="1"/>
</dbReference>
<name>A0A1I3DY29_9LACT</name>
<comment type="similarity">
    <text evidence="1">Belongs to the ROK (NagC/XylR) family.</text>
</comment>
<protein>
    <submittedName>
        <fullName evidence="2">Sugar kinase of the NBD/HSP70 family, may contain an N-terminal HTH domain</fullName>
    </submittedName>
</protein>
<evidence type="ECO:0000313" key="2">
    <source>
        <dbReference type="EMBL" id="SFH91654.1"/>
    </source>
</evidence>
<keyword evidence="3" id="KW-1185">Reference proteome</keyword>
<keyword evidence="2" id="KW-0808">Transferase</keyword>
<evidence type="ECO:0000313" key="3">
    <source>
        <dbReference type="Proteomes" id="UP000198668"/>
    </source>
</evidence>
<dbReference type="OrthoDB" id="9795247at2"/>
<dbReference type="Gene3D" id="3.30.420.40">
    <property type="match status" value="2"/>
</dbReference>
<dbReference type="Pfam" id="PF00480">
    <property type="entry name" value="ROK"/>
    <property type="match status" value="1"/>
</dbReference>
<gene>
    <name evidence="2" type="ORF">SAMN04489868_1587</name>
</gene>
<dbReference type="PANTHER" id="PTHR18964:SF170">
    <property type="entry name" value="SUGAR KINASE"/>
    <property type="match status" value="1"/>
</dbReference>
<dbReference type="AlphaFoldDB" id="A0A1I3DY29"/>
<dbReference type="CDD" id="cd24152">
    <property type="entry name" value="ASKHA_NBD_ROK-like"/>
    <property type="match status" value="1"/>
</dbReference>
<proteinExistence type="inferred from homology"/>
<keyword evidence="2" id="KW-0418">Kinase</keyword>
<dbReference type="GO" id="GO:0016301">
    <property type="term" value="F:kinase activity"/>
    <property type="evidence" value="ECO:0007669"/>
    <property type="project" value="UniProtKB-KW"/>
</dbReference>